<gene>
    <name evidence="1" type="ORF">K435DRAFT_856920</name>
</gene>
<sequence>MVVKVEKVEAVEMGREMVERWGRQWAGEAGIEEECVSGTRREFDIWIASKIVVETMPKSTQVLWYPCPSRDISCELLLSYSSVYQNGHFEPPSLPLFSVLSYISHSILLVFWSSPSTPSPPTNLKCTLIPSTFHSFRYYLSSFRINSSGPHDSRMIESSMGIIGEVALGDGDRDKFDKSDNYKYEYEMVNRSSVEARKKTEVRIPLQMVNWEVMLPTLGGVREGVGGVGVGAGIYSVSSALWKKGVRGR</sequence>
<dbReference type="Proteomes" id="UP000297245">
    <property type="component" value="Unassembled WGS sequence"/>
</dbReference>
<evidence type="ECO:0000313" key="1">
    <source>
        <dbReference type="EMBL" id="THU98192.1"/>
    </source>
</evidence>
<dbReference type="EMBL" id="ML179141">
    <property type="protein sequence ID" value="THU98192.1"/>
    <property type="molecule type" value="Genomic_DNA"/>
</dbReference>
<accession>A0A4S8M7A0</accession>
<proteinExistence type="predicted"/>
<reference evidence="1 2" key="1">
    <citation type="journal article" date="2019" name="Nat. Ecol. Evol.">
        <title>Megaphylogeny resolves global patterns of mushroom evolution.</title>
        <authorList>
            <person name="Varga T."/>
            <person name="Krizsan K."/>
            <person name="Foldi C."/>
            <person name="Dima B."/>
            <person name="Sanchez-Garcia M."/>
            <person name="Sanchez-Ramirez S."/>
            <person name="Szollosi G.J."/>
            <person name="Szarkandi J.G."/>
            <person name="Papp V."/>
            <person name="Albert L."/>
            <person name="Andreopoulos W."/>
            <person name="Angelini C."/>
            <person name="Antonin V."/>
            <person name="Barry K.W."/>
            <person name="Bougher N.L."/>
            <person name="Buchanan P."/>
            <person name="Buyck B."/>
            <person name="Bense V."/>
            <person name="Catcheside P."/>
            <person name="Chovatia M."/>
            <person name="Cooper J."/>
            <person name="Damon W."/>
            <person name="Desjardin D."/>
            <person name="Finy P."/>
            <person name="Geml J."/>
            <person name="Haridas S."/>
            <person name="Hughes K."/>
            <person name="Justo A."/>
            <person name="Karasinski D."/>
            <person name="Kautmanova I."/>
            <person name="Kiss B."/>
            <person name="Kocsube S."/>
            <person name="Kotiranta H."/>
            <person name="LaButti K.M."/>
            <person name="Lechner B.E."/>
            <person name="Liimatainen K."/>
            <person name="Lipzen A."/>
            <person name="Lukacs Z."/>
            <person name="Mihaltcheva S."/>
            <person name="Morgado L.N."/>
            <person name="Niskanen T."/>
            <person name="Noordeloos M.E."/>
            <person name="Ohm R.A."/>
            <person name="Ortiz-Santana B."/>
            <person name="Ovrebo C."/>
            <person name="Racz N."/>
            <person name="Riley R."/>
            <person name="Savchenko A."/>
            <person name="Shiryaev A."/>
            <person name="Soop K."/>
            <person name="Spirin V."/>
            <person name="Szebenyi C."/>
            <person name="Tomsovsky M."/>
            <person name="Tulloss R.E."/>
            <person name="Uehling J."/>
            <person name="Grigoriev I.V."/>
            <person name="Vagvolgyi C."/>
            <person name="Papp T."/>
            <person name="Martin F.M."/>
            <person name="Miettinen O."/>
            <person name="Hibbett D.S."/>
            <person name="Nagy L.G."/>
        </authorList>
    </citation>
    <scope>NUCLEOTIDE SEQUENCE [LARGE SCALE GENOMIC DNA]</scope>
    <source>
        <strain evidence="1 2">CBS 962.96</strain>
    </source>
</reference>
<organism evidence="1 2">
    <name type="scientific">Dendrothele bispora (strain CBS 962.96)</name>
    <dbReference type="NCBI Taxonomy" id="1314807"/>
    <lineage>
        <taxon>Eukaryota</taxon>
        <taxon>Fungi</taxon>
        <taxon>Dikarya</taxon>
        <taxon>Basidiomycota</taxon>
        <taxon>Agaricomycotina</taxon>
        <taxon>Agaricomycetes</taxon>
        <taxon>Agaricomycetidae</taxon>
        <taxon>Agaricales</taxon>
        <taxon>Agaricales incertae sedis</taxon>
        <taxon>Dendrothele</taxon>
    </lineage>
</organism>
<protein>
    <submittedName>
        <fullName evidence="1">Uncharacterized protein</fullName>
    </submittedName>
</protein>
<keyword evidence="2" id="KW-1185">Reference proteome</keyword>
<name>A0A4S8M7A0_DENBC</name>
<evidence type="ECO:0000313" key="2">
    <source>
        <dbReference type="Proteomes" id="UP000297245"/>
    </source>
</evidence>
<dbReference type="AlphaFoldDB" id="A0A4S8M7A0"/>